<evidence type="ECO:0000313" key="4">
    <source>
        <dbReference type="Proteomes" id="UP000038802"/>
    </source>
</evidence>
<evidence type="ECO:0000256" key="1">
    <source>
        <dbReference type="SAM" id="MobiDB-lite"/>
    </source>
</evidence>
<proteinExistence type="predicted"/>
<protein>
    <submittedName>
        <fullName evidence="3">Uncharacterized protein</fullName>
    </submittedName>
</protein>
<dbReference type="Proteomes" id="UP000038802">
    <property type="component" value="Unassembled WGS sequence"/>
</dbReference>
<reference evidence="3" key="1">
    <citation type="submission" date="2015-03" db="EMBL/GenBank/DDBJ databases">
        <authorList>
            <person name="Murphy D."/>
        </authorList>
    </citation>
    <scope>NUCLEOTIDE SEQUENCE [LARGE SCALE GENOMIC DNA]</scope>
    <source>
        <strain evidence="3">K00500041</strain>
    </source>
</reference>
<organism evidence="3 4">
    <name type="scientific">Mycobacterium tuberculosis</name>
    <dbReference type="NCBI Taxonomy" id="1773"/>
    <lineage>
        <taxon>Bacteria</taxon>
        <taxon>Bacillati</taxon>
        <taxon>Actinomycetota</taxon>
        <taxon>Actinomycetes</taxon>
        <taxon>Mycobacteriales</taxon>
        <taxon>Mycobacteriaceae</taxon>
        <taxon>Mycobacterium</taxon>
        <taxon>Mycobacterium tuberculosis complex</taxon>
    </lineage>
</organism>
<dbReference type="AlphaFoldDB" id="A0A0U0QHM0"/>
<evidence type="ECO:0000313" key="5">
    <source>
        <dbReference type="Proteomes" id="UP000039217"/>
    </source>
</evidence>
<evidence type="ECO:0000313" key="3">
    <source>
        <dbReference type="EMBL" id="COW27006.1"/>
    </source>
</evidence>
<dbReference type="EMBL" id="CSAE01000421">
    <property type="protein sequence ID" value="COW27006.1"/>
    <property type="molecule type" value="Genomic_DNA"/>
</dbReference>
<feature type="region of interest" description="Disordered" evidence="1">
    <location>
        <begin position="85"/>
        <end position="124"/>
    </location>
</feature>
<feature type="compositionally biased region" description="Low complexity" evidence="1">
    <location>
        <begin position="85"/>
        <end position="100"/>
    </location>
</feature>
<evidence type="ECO:0000313" key="2">
    <source>
        <dbReference type="EMBL" id="CNW67604.1"/>
    </source>
</evidence>
<reference evidence="4 5" key="2">
    <citation type="submission" date="2015-03" db="EMBL/GenBank/DDBJ databases">
        <authorList>
            <consortium name="Pathogen Informatics"/>
        </authorList>
    </citation>
    <scope>NUCLEOTIDE SEQUENCE [LARGE SCALE GENOMIC DNA]</scope>
    <source>
        <strain evidence="2 5">D00501624</strain>
        <strain evidence="4">K00500041</strain>
    </source>
</reference>
<dbReference type="Proteomes" id="UP000039217">
    <property type="component" value="Unassembled WGS sequence"/>
</dbReference>
<dbReference type="EMBL" id="CQQC01002281">
    <property type="protein sequence ID" value="CNW67604.1"/>
    <property type="molecule type" value="Genomic_DNA"/>
</dbReference>
<name>A0A0U0QHM0_MYCTX</name>
<gene>
    <name evidence="2" type="ORF">ERS007661_04189</name>
    <name evidence="3" type="ORF">ERS007703_03233</name>
</gene>
<sequence length="124" mass="13284">MRVAGERVQDHHHVVPCGRQFAPALHGDTDIVDHRPAFQLQRADVYQADFAFGGQRLGGYIGDRHVRIPQNAATDCGSALNLRAAAKPSSRSARISSIPSMPTAKRTRPGLTPVASCSAGLSWA</sequence>
<accession>A0A0U0QHM0</accession>